<name>A0A538T587_UNCEI</name>
<dbReference type="InterPro" id="IPR005146">
    <property type="entry name" value="B3/B4_tRNA-bd"/>
</dbReference>
<dbReference type="EMBL" id="VBOS01000073">
    <property type="protein sequence ID" value="TMQ58624.1"/>
    <property type="molecule type" value="Genomic_DNA"/>
</dbReference>
<dbReference type="PANTHER" id="PTHR39209:SF2">
    <property type="entry name" value="CYTOPLASMIC PROTEIN"/>
    <property type="match status" value="1"/>
</dbReference>
<dbReference type="SUPFAM" id="SSF56037">
    <property type="entry name" value="PheT/TilS domain"/>
    <property type="match status" value="1"/>
</dbReference>
<evidence type="ECO:0000259" key="1">
    <source>
        <dbReference type="SMART" id="SM00873"/>
    </source>
</evidence>
<dbReference type="Pfam" id="PF03483">
    <property type="entry name" value="B3_4"/>
    <property type="match status" value="1"/>
</dbReference>
<dbReference type="AlphaFoldDB" id="A0A538T587"/>
<feature type="domain" description="B3/B4 tRNA-binding" evidence="1">
    <location>
        <begin position="68"/>
        <end position="218"/>
    </location>
</feature>
<dbReference type="SMART" id="SM00873">
    <property type="entry name" value="B3_4"/>
    <property type="match status" value="1"/>
</dbReference>
<accession>A0A538T587</accession>
<comment type="caution">
    <text evidence="2">The sequence shown here is derived from an EMBL/GenBank/DDBJ whole genome shotgun (WGS) entry which is preliminary data.</text>
</comment>
<sequence>MPSGARTQGLALAVEDSLRGTIALGVLEAEGIDAHALPPAFDGEAEALIARLLGRHAGKPPADIPGVAETRALFHKLDVDPTRTRPSSEALLRRVMQGKGLPHVNPAVDVCNLCSLEHQLPLGLYDRDEIKGDLVVRAGHPGEGYTGIRRQRVNLAGRLLIADDNGPFGAPTADSAHTAVKTRTRNLAVVVYCPIERAGQDLSVALENIASRLTLYCQARVSAVRVVR</sequence>
<dbReference type="Gene3D" id="3.50.40.10">
    <property type="entry name" value="Phenylalanyl-trna Synthetase, Chain B, domain 3"/>
    <property type="match status" value="1"/>
</dbReference>
<evidence type="ECO:0000313" key="2">
    <source>
        <dbReference type="EMBL" id="TMQ58624.1"/>
    </source>
</evidence>
<dbReference type="PANTHER" id="PTHR39209">
    <property type="match status" value="1"/>
</dbReference>
<dbReference type="Proteomes" id="UP000317716">
    <property type="component" value="Unassembled WGS sequence"/>
</dbReference>
<proteinExistence type="predicted"/>
<gene>
    <name evidence="2" type="ORF">E6K72_02390</name>
</gene>
<protein>
    <recommendedName>
        <fullName evidence="1">B3/B4 tRNA-binding domain-containing protein</fullName>
    </recommendedName>
</protein>
<dbReference type="InterPro" id="IPR020825">
    <property type="entry name" value="Phe-tRNA_synthase-like_B3/B4"/>
</dbReference>
<organism evidence="2 3">
    <name type="scientific">Eiseniibacteriota bacterium</name>
    <dbReference type="NCBI Taxonomy" id="2212470"/>
    <lineage>
        <taxon>Bacteria</taxon>
        <taxon>Candidatus Eiseniibacteriota</taxon>
    </lineage>
</organism>
<dbReference type="GO" id="GO:0003723">
    <property type="term" value="F:RNA binding"/>
    <property type="evidence" value="ECO:0007669"/>
    <property type="project" value="InterPro"/>
</dbReference>
<reference evidence="2 3" key="1">
    <citation type="journal article" date="2019" name="Nat. Microbiol.">
        <title>Mediterranean grassland soil C-N compound turnover is dependent on rainfall and depth, and is mediated by genomically divergent microorganisms.</title>
        <authorList>
            <person name="Diamond S."/>
            <person name="Andeer P.F."/>
            <person name="Li Z."/>
            <person name="Crits-Christoph A."/>
            <person name="Burstein D."/>
            <person name="Anantharaman K."/>
            <person name="Lane K.R."/>
            <person name="Thomas B.C."/>
            <person name="Pan C."/>
            <person name="Northen T.R."/>
            <person name="Banfield J.F."/>
        </authorList>
    </citation>
    <scope>NUCLEOTIDE SEQUENCE [LARGE SCALE GENOMIC DNA]</scope>
    <source>
        <strain evidence="2">WS_2</strain>
    </source>
</reference>
<evidence type="ECO:0000313" key="3">
    <source>
        <dbReference type="Proteomes" id="UP000317716"/>
    </source>
</evidence>
<dbReference type="GO" id="GO:0004826">
    <property type="term" value="F:phenylalanine-tRNA ligase activity"/>
    <property type="evidence" value="ECO:0007669"/>
    <property type="project" value="InterPro"/>
</dbReference>